<feature type="domain" description="Helicase ATP-binding" evidence="1">
    <location>
        <begin position="35"/>
        <end position="241"/>
    </location>
</feature>
<dbReference type="InterPro" id="IPR011545">
    <property type="entry name" value="DEAD/DEAH_box_helicase_dom"/>
</dbReference>
<dbReference type="SUPFAM" id="SSF52540">
    <property type="entry name" value="P-loop containing nucleoside triphosphate hydrolases"/>
    <property type="match status" value="1"/>
</dbReference>
<dbReference type="SMART" id="SM00487">
    <property type="entry name" value="DEXDc"/>
    <property type="match status" value="1"/>
</dbReference>
<dbReference type="GO" id="GO:0003676">
    <property type="term" value="F:nucleic acid binding"/>
    <property type="evidence" value="ECO:0007669"/>
    <property type="project" value="InterPro"/>
</dbReference>
<reference evidence="2" key="1">
    <citation type="journal article" date="2014" name="Front. Microbiol.">
        <title>High frequency of phylogenetically diverse reductive dehalogenase-homologous genes in deep subseafloor sedimentary metagenomes.</title>
        <authorList>
            <person name="Kawai M."/>
            <person name="Futagami T."/>
            <person name="Toyoda A."/>
            <person name="Takaki Y."/>
            <person name="Nishi S."/>
            <person name="Hori S."/>
            <person name="Arai W."/>
            <person name="Tsubouchi T."/>
            <person name="Morono Y."/>
            <person name="Uchiyama I."/>
            <person name="Ito T."/>
            <person name="Fujiyama A."/>
            <person name="Inagaki F."/>
            <person name="Takami H."/>
        </authorList>
    </citation>
    <scope>NUCLEOTIDE SEQUENCE</scope>
    <source>
        <strain evidence="2">Expedition CK06-06</strain>
    </source>
</reference>
<dbReference type="Pfam" id="PF00270">
    <property type="entry name" value="DEAD"/>
    <property type="match status" value="1"/>
</dbReference>
<sequence length="250" mass="28596">MSVDPTILILHTAKAIYESEVKIETEPPVYKFPSRFTSVRVGQNNSVSDIIENKRVQLTSPTGSGKTLVFLVAARGLELPTLIIEPRKFLQEQVMEGYPESQSFAIYGKSEYSCLYTDTAESAPCVSKYKRGENKFFTVPDEKGDLKEVLFPCEGCKYYEAREQANNILESDGIVITNFGNFWHFRKKAKFIIIDEADAFFRAVMEGIRMKYVLSSEFKFKLPKEILMEESRLTNAQIDALREDYSENKL</sequence>
<organism evidence="2">
    <name type="scientific">marine sediment metagenome</name>
    <dbReference type="NCBI Taxonomy" id="412755"/>
    <lineage>
        <taxon>unclassified sequences</taxon>
        <taxon>metagenomes</taxon>
        <taxon>ecological metagenomes</taxon>
    </lineage>
</organism>
<comment type="caution">
    <text evidence="2">The sequence shown here is derived from an EMBL/GenBank/DDBJ whole genome shotgun (WGS) entry which is preliminary data.</text>
</comment>
<evidence type="ECO:0000259" key="1">
    <source>
        <dbReference type="SMART" id="SM00487"/>
    </source>
</evidence>
<dbReference type="InterPro" id="IPR014001">
    <property type="entry name" value="Helicase_ATP-bd"/>
</dbReference>
<evidence type="ECO:0000313" key="2">
    <source>
        <dbReference type="EMBL" id="GAI18216.1"/>
    </source>
</evidence>
<dbReference type="GO" id="GO:0005524">
    <property type="term" value="F:ATP binding"/>
    <property type="evidence" value="ECO:0007669"/>
    <property type="project" value="InterPro"/>
</dbReference>
<protein>
    <recommendedName>
        <fullName evidence="1">Helicase ATP-binding domain-containing protein</fullName>
    </recommendedName>
</protein>
<accession>X1MJH3</accession>
<dbReference type="Gene3D" id="3.40.50.300">
    <property type="entry name" value="P-loop containing nucleotide triphosphate hydrolases"/>
    <property type="match status" value="1"/>
</dbReference>
<gene>
    <name evidence="2" type="ORF">S06H3_09977</name>
</gene>
<feature type="non-terminal residue" evidence="2">
    <location>
        <position position="250"/>
    </location>
</feature>
<dbReference type="AlphaFoldDB" id="X1MJH3"/>
<dbReference type="EMBL" id="BARV01004518">
    <property type="protein sequence ID" value="GAI18216.1"/>
    <property type="molecule type" value="Genomic_DNA"/>
</dbReference>
<proteinExistence type="predicted"/>
<name>X1MJH3_9ZZZZ</name>
<dbReference type="InterPro" id="IPR027417">
    <property type="entry name" value="P-loop_NTPase"/>
</dbReference>